<dbReference type="Proteomes" id="UP000263928">
    <property type="component" value="Unassembled WGS sequence"/>
</dbReference>
<evidence type="ECO:0000313" key="3">
    <source>
        <dbReference type="EMBL" id="SYZ32745.1"/>
    </source>
</evidence>
<keyword evidence="2" id="KW-0472">Membrane</keyword>
<reference evidence="4" key="1">
    <citation type="submission" date="2018-08" db="EMBL/GenBank/DDBJ databases">
        <authorList>
            <person name="Hornung B."/>
        </authorList>
    </citation>
    <scope>NUCLEOTIDE SEQUENCE [LARGE SCALE GENOMIC DNA]</scope>
</reference>
<gene>
    <name evidence="3" type="ORF">PROPAUS_0635</name>
</gene>
<accession>A0A383S411</accession>
<evidence type="ECO:0000313" key="4">
    <source>
        <dbReference type="Proteomes" id="UP000263928"/>
    </source>
</evidence>
<proteinExistence type="predicted"/>
<keyword evidence="4" id="KW-1185">Reference proteome</keyword>
<dbReference type="EMBL" id="UNQJ01000002">
    <property type="protein sequence ID" value="SYZ32745.1"/>
    <property type="molecule type" value="Genomic_DNA"/>
</dbReference>
<evidence type="ECO:0000256" key="1">
    <source>
        <dbReference type="SAM" id="MobiDB-lite"/>
    </source>
</evidence>
<sequence>MHPSTPCRQYRTTKANQMSDASRASRPSRRVLVARFVLIVMVVLAINALIQVFLGSWLGIAENICWLVSAVLLGWAGSFGPERIHNGPRRACDREA</sequence>
<feature type="region of interest" description="Disordered" evidence="1">
    <location>
        <begin position="1"/>
        <end position="27"/>
    </location>
</feature>
<name>A0A383S411_9ACTN</name>
<keyword evidence="2" id="KW-0812">Transmembrane</keyword>
<feature type="transmembrane region" description="Helical" evidence="2">
    <location>
        <begin position="32"/>
        <end position="54"/>
    </location>
</feature>
<feature type="compositionally biased region" description="Polar residues" evidence="1">
    <location>
        <begin position="1"/>
        <end position="20"/>
    </location>
</feature>
<evidence type="ECO:0000256" key="2">
    <source>
        <dbReference type="SAM" id="Phobius"/>
    </source>
</evidence>
<dbReference type="AlphaFoldDB" id="A0A383S411"/>
<protein>
    <submittedName>
        <fullName evidence="3">Uncharacterized protein</fullName>
    </submittedName>
</protein>
<keyword evidence="2" id="KW-1133">Transmembrane helix</keyword>
<feature type="transmembrane region" description="Helical" evidence="2">
    <location>
        <begin position="60"/>
        <end position="80"/>
    </location>
</feature>
<organism evidence="3 4">
    <name type="scientific">Propionibacterium australiense</name>
    <dbReference type="NCBI Taxonomy" id="119981"/>
    <lineage>
        <taxon>Bacteria</taxon>
        <taxon>Bacillati</taxon>
        <taxon>Actinomycetota</taxon>
        <taxon>Actinomycetes</taxon>
        <taxon>Propionibacteriales</taxon>
        <taxon>Propionibacteriaceae</taxon>
        <taxon>Propionibacterium</taxon>
    </lineage>
</organism>